<dbReference type="InterPro" id="IPR050312">
    <property type="entry name" value="IolE/XylAMocC-like"/>
</dbReference>
<dbReference type="Gene3D" id="3.20.20.150">
    <property type="entry name" value="Divalent-metal-dependent TIM barrel enzymes"/>
    <property type="match status" value="1"/>
</dbReference>
<reference evidence="2" key="1">
    <citation type="journal article" date="2014" name="Int. J. Syst. Evol. Microbiol.">
        <title>Complete genome sequence of Corynebacterium casei LMG S-19264T (=DSM 44701T), isolated from a smear-ripened cheese.</title>
        <authorList>
            <consortium name="US DOE Joint Genome Institute (JGI-PGF)"/>
            <person name="Walter F."/>
            <person name="Albersmeier A."/>
            <person name="Kalinowski J."/>
            <person name="Ruckert C."/>
        </authorList>
    </citation>
    <scope>NUCLEOTIDE SEQUENCE</scope>
    <source>
        <strain evidence="2">NBRC 110071</strain>
    </source>
</reference>
<dbReference type="InterPro" id="IPR036237">
    <property type="entry name" value="Xyl_isomerase-like_sf"/>
</dbReference>
<dbReference type="InterPro" id="IPR013022">
    <property type="entry name" value="Xyl_isomerase-like_TIM-brl"/>
</dbReference>
<dbReference type="AlphaFoldDB" id="A0AA37SD83"/>
<evidence type="ECO:0000313" key="3">
    <source>
        <dbReference type="Proteomes" id="UP001161389"/>
    </source>
</evidence>
<reference evidence="2" key="2">
    <citation type="submission" date="2023-01" db="EMBL/GenBank/DDBJ databases">
        <title>Draft genome sequence of Litoribrevibacter albus strain NBRC 110071.</title>
        <authorList>
            <person name="Sun Q."/>
            <person name="Mori K."/>
        </authorList>
    </citation>
    <scope>NUCLEOTIDE SEQUENCE</scope>
    <source>
        <strain evidence="2">NBRC 110071</strain>
    </source>
</reference>
<sequence length="285" mass="32545">MKLSICTISFRHQLVSIDQLVNWARANHFQGIELWGVHAKNLAEQPSYNKDWLAGFGLSASMISDYLPLQGPETAAFQKVQQLCLLAKHWGATKLRTFASNLGSHQVTETERQDITRRMRDICQWTAQHGITLIVEIHPGTLADTMASTLRLLEDVNQPNLKINFDVLHVWESGADPVEAFQLLKPEIEHFHLKNISSADLLSVFSPPNVYSASGSREGLVPLFEGAVDYQRFLEYVMQQPDSKFHHMDASLEWFGDQCKQTLSQDRYNIQRLEQQFDLPQRIVN</sequence>
<dbReference type="PANTHER" id="PTHR12110">
    <property type="entry name" value="HYDROXYPYRUVATE ISOMERASE"/>
    <property type="match status" value="1"/>
</dbReference>
<evidence type="ECO:0000259" key="1">
    <source>
        <dbReference type="Pfam" id="PF01261"/>
    </source>
</evidence>
<evidence type="ECO:0000313" key="2">
    <source>
        <dbReference type="EMBL" id="GLQ32866.1"/>
    </source>
</evidence>
<organism evidence="2 3">
    <name type="scientific">Litoribrevibacter albus</name>
    <dbReference type="NCBI Taxonomy" id="1473156"/>
    <lineage>
        <taxon>Bacteria</taxon>
        <taxon>Pseudomonadati</taxon>
        <taxon>Pseudomonadota</taxon>
        <taxon>Gammaproteobacteria</taxon>
        <taxon>Oceanospirillales</taxon>
        <taxon>Oceanospirillaceae</taxon>
        <taxon>Litoribrevibacter</taxon>
    </lineage>
</organism>
<dbReference type="PANTHER" id="PTHR12110:SF21">
    <property type="entry name" value="XYLOSE ISOMERASE-LIKE TIM BARREL DOMAIN-CONTAINING PROTEIN"/>
    <property type="match status" value="1"/>
</dbReference>
<dbReference type="Proteomes" id="UP001161389">
    <property type="component" value="Unassembled WGS sequence"/>
</dbReference>
<dbReference type="Pfam" id="PF01261">
    <property type="entry name" value="AP_endonuc_2"/>
    <property type="match status" value="1"/>
</dbReference>
<keyword evidence="3" id="KW-1185">Reference proteome</keyword>
<dbReference type="SUPFAM" id="SSF51658">
    <property type="entry name" value="Xylose isomerase-like"/>
    <property type="match status" value="1"/>
</dbReference>
<gene>
    <name evidence="2" type="ORF">GCM10007876_33450</name>
</gene>
<comment type="caution">
    <text evidence="2">The sequence shown here is derived from an EMBL/GenBank/DDBJ whole genome shotgun (WGS) entry which is preliminary data.</text>
</comment>
<feature type="domain" description="Xylose isomerase-like TIM barrel" evidence="1">
    <location>
        <begin position="22"/>
        <end position="258"/>
    </location>
</feature>
<proteinExistence type="predicted"/>
<accession>A0AA37SD83</accession>
<dbReference type="EMBL" id="BSNM01000016">
    <property type="protein sequence ID" value="GLQ32866.1"/>
    <property type="molecule type" value="Genomic_DNA"/>
</dbReference>
<name>A0AA37SD83_9GAMM</name>
<protein>
    <submittedName>
        <fullName evidence="2">3-dehydroshikimate dehydratase</fullName>
    </submittedName>
</protein>